<dbReference type="Gene3D" id="3.40.190.10">
    <property type="entry name" value="Periplasmic binding protein-like II"/>
    <property type="match status" value="2"/>
</dbReference>
<evidence type="ECO:0000313" key="6">
    <source>
        <dbReference type="EMBL" id="QJF50056.1"/>
    </source>
</evidence>
<dbReference type="InterPro" id="IPR051455">
    <property type="entry name" value="Bact_solute-bind_prot3"/>
</dbReference>
<dbReference type="GO" id="GO:0006865">
    <property type="term" value="P:amino acid transport"/>
    <property type="evidence" value="ECO:0007669"/>
    <property type="project" value="TreeGrafter"/>
</dbReference>
<dbReference type="InterPro" id="IPR001638">
    <property type="entry name" value="Solute-binding_3/MltF_N"/>
</dbReference>
<protein>
    <submittedName>
        <fullName evidence="6">Amino acid ABC transporter substrate-binding protein</fullName>
    </submittedName>
</protein>
<accession>A0A858ST57</accession>
<dbReference type="EMBL" id="CP048788">
    <property type="protein sequence ID" value="QJF50056.1"/>
    <property type="molecule type" value="Genomic_DNA"/>
</dbReference>
<sequence length="278" mass="29948">MRFILSAVIALLALPVAAGAQTLDRIKSTGEIRLGFRTDAAPLSYQADNRPQGYTPIVCFALAPLIGEQLGLTDINVIFEPVDTKNRFEKVANGEIDLLCGASTITLARREIVDFSEPVYVDGTAVALRRDAPETLSGLSGQKIGVRSGTTTAEALENTLSREGLEAQIVSFSNHPDGMTALENDEIQAYFADQSILMDMVLNSENQDKLKIFEGILTVEKHGLAMARGDSDFRLAVDRALSELYANGSMAQAFRQAIPDAEPGAAIEAMYLLAPTLP</sequence>
<reference evidence="6 7" key="1">
    <citation type="submission" date="2020-02" db="EMBL/GenBank/DDBJ databases">
        <title>Genome sequence of Roseobacter ponti.</title>
        <authorList>
            <person name="Hollensteiner J."/>
            <person name="Schneider D."/>
            <person name="Poehlein A."/>
            <person name="Daniel R."/>
        </authorList>
    </citation>
    <scope>NUCLEOTIDE SEQUENCE [LARGE SCALE GENOMIC DNA]</scope>
    <source>
        <strain evidence="6 7">DSM 106830</strain>
    </source>
</reference>
<organism evidence="6 7">
    <name type="scientific">Roseobacter ponti</name>
    <dbReference type="NCBI Taxonomy" id="1891787"/>
    <lineage>
        <taxon>Bacteria</taxon>
        <taxon>Pseudomonadati</taxon>
        <taxon>Pseudomonadota</taxon>
        <taxon>Alphaproteobacteria</taxon>
        <taxon>Rhodobacterales</taxon>
        <taxon>Roseobacteraceae</taxon>
        <taxon>Roseobacter</taxon>
    </lineage>
</organism>
<dbReference type="Pfam" id="PF00497">
    <property type="entry name" value="SBP_bac_3"/>
    <property type="match status" value="1"/>
</dbReference>
<dbReference type="PANTHER" id="PTHR30085:SF6">
    <property type="entry name" value="ABC TRANSPORTER GLUTAMINE-BINDING PROTEIN GLNH"/>
    <property type="match status" value="1"/>
</dbReference>
<evidence type="ECO:0000256" key="1">
    <source>
        <dbReference type="ARBA" id="ARBA00010333"/>
    </source>
</evidence>
<dbReference type="GO" id="GO:0030288">
    <property type="term" value="C:outer membrane-bounded periplasmic space"/>
    <property type="evidence" value="ECO:0007669"/>
    <property type="project" value="TreeGrafter"/>
</dbReference>
<dbReference type="GO" id="GO:0005576">
    <property type="term" value="C:extracellular region"/>
    <property type="evidence" value="ECO:0007669"/>
    <property type="project" value="TreeGrafter"/>
</dbReference>
<dbReference type="AlphaFoldDB" id="A0A858ST57"/>
<dbReference type="Proteomes" id="UP000503308">
    <property type="component" value="Chromosome"/>
</dbReference>
<evidence type="ECO:0000313" key="7">
    <source>
        <dbReference type="Proteomes" id="UP000503308"/>
    </source>
</evidence>
<proteinExistence type="inferred from homology"/>
<keyword evidence="3 4" id="KW-0732">Signal</keyword>
<evidence type="ECO:0000256" key="2">
    <source>
        <dbReference type="ARBA" id="ARBA00022448"/>
    </source>
</evidence>
<feature type="signal peptide" evidence="4">
    <location>
        <begin position="1"/>
        <end position="20"/>
    </location>
</feature>
<name>A0A858ST57_9RHOB</name>
<evidence type="ECO:0000256" key="4">
    <source>
        <dbReference type="SAM" id="SignalP"/>
    </source>
</evidence>
<dbReference type="SMART" id="SM00062">
    <property type="entry name" value="PBPb"/>
    <property type="match status" value="1"/>
</dbReference>
<dbReference type="RefSeq" id="WP_169639280.1">
    <property type="nucleotide sequence ID" value="NZ_CP048788.1"/>
</dbReference>
<comment type="similarity">
    <text evidence="1">Belongs to the bacterial solute-binding protein 3 family.</text>
</comment>
<dbReference type="SUPFAM" id="SSF53850">
    <property type="entry name" value="Periplasmic binding protein-like II"/>
    <property type="match status" value="1"/>
</dbReference>
<evidence type="ECO:0000256" key="3">
    <source>
        <dbReference type="ARBA" id="ARBA00022729"/>
    </source>
</evidence>
<gene>
    <name evidence="6" type="ORF">G3256_02170</name>
</gene>
<dbReference type="KEGG" id="rpon:G3256_02170"/>
<evidence type="ECO:0000259" key="5">
    <source>
        <dbReference type="SMART" id="SM00062"/>
    </source>
</evidence>
<feature type="chain" id="PRO_5032901986" evidence="4">
    <location>
        <begin position="21"/>
        <end position="278"/>
    </location>
</feature>
<keyword evidence="2" id="KW-0813">Transport</keyword>
<feature type="domain" description="Solute-binding protein family 3/N-terminal" evidence="5">
    <location>
        <begin position="31"/>
        <end position="261"/>
    </location>
</feature>
<dbReference type="CDD" id="cd13688">
    <property type="entry name" value="PBP2_GltI_DEBP"/>
    <property type="match status" value="1"/>
</dbReference>
<keyword evidence="7" id="KW-1185">Reference proteome</keyword>
<dbReference type="PANTHER" id="PTHR30085">
    <property type="entry name" value="AMINO ACID ABC TRANSPORTER PERMEASE"/>
    <property type="match status" value="1"/>
</dbReference>